<name>A0A1H6FA25_9GAMM</name>
<dbReference type="InterPro" id="IPR038454">
    <property type="entry name" value="DnaA_N_sf"/>
</dbReference>
<dbReference type="GO" id="GO:0005737">
    <property type="term" value="C:cytoplasm"/>
    <property type="evidence" value="ECO:0007669"/>
    <property type="project" value="UniProtKB-SubCell"/>
</dbReference>
<dbReference type="InterPro" id="IPR001957">
    <property type="entry name" value="Chromosome_initiator_DnaA"/>
</dbReference>
<evidence type="ECO:0000256" key="11">
    <source>
        <dbReference type="RuleBase" id="RU004227"/>
    </source>
</evidence>
<reference evidence="15 16" key="1">
    <citation type="submission" date="2016-10" db="EMBL/GenBank/DDBJ databases">
        <authorList>
            <person name="de Groot N.N."/>
        </authorList>
    </citation>
    <scope>NUCLEOTIDE SEQUENCE [LARGE SCALE GENOMIC DNA]</scope>
    <source>
        <strain evidence="15">MBHS1</strain>
    </source>
</reference>
<dbReference type="GO" id="GO:0006275">
    <property type="term" value="P:regulation of DNA replication"/>
    <property type="evidence" value="ECO:0007669"/>
    <property type="project" value="UniProtKB-UniRule"/>
</dbReference>
<dbReference type="Pfam" id="PF00308">
    <property type="entry name" value="Bac_DnaA"/>
    <property type="match status" value="1"/>
</dbReference>
<dbReference type="OrthoDB" id="9807019at2"/>
<dbReference type="FunFam" id="3.40.50.300:FF:000668">
    <property type="entry name" value="Chromosomal replication initiator protein DnaA"/>
    <property type="match status" value="1"/>
</dbReference>
<dbReference type="PANTHER" id="PTHR30050">
    <property type="entry name" value="CHROMOSOMAL REPLICATION INITIATOR PROTEIN DNAA"/>
    <property type="match status" value="1"/>
</dbReference>
<evidence type="ECO:0000256" key="8">
    <source>
        <dbReference type="HAMAP-Rule" id="MF_00377"/>
    </source>
</evidence>
<feature type="region of interest" description="Domain I, interacts with DnaA modulators" evidence="8">
    <location>
        <begin position="1"/>
        <end position="85"/>
    </location>
</feature>
<comment type="subunit">
    <text evidence="8">Oligomerizes as a right-handed, spiral filament on DNA at oriC.</text>
</comment>
<evidence type="ECO:0000256" key="5">
    <source>
        <dbReference type="ARBA" id="ARBA00022840"/>
    </source>
</evidence>
<gene>
    <name evidence="8 15" type="primary">dnaA</name>
    <name evidence="15" type="ORF">MBHS_02826</name>
</gene>
<feature type="binding site" evidence="8">
    <location>
        <position position="176"/>
    </location>
    <ligand>
        <name>ATP</name>
        <dbReference type="ChEBI" id="CHEBI:30616"/>
    </ligand>
</feature>
<dbReference type="InterPro" id="IPR027417">
    <property type="entry name" value="P-loop_NTPase"/>
</dbReference>
<feature type="binding site" evidence="8">
    <location>
        <position position="177"/>
    </location>
    <ligand>
        <name>ATP</name>
        <dbReference type="ChEBI" id="CHEBI:30616"/>
    </ligand>
</feature>
<organism evidence="15 16">
    <name type="scientific">Candidatus Venteria ishoeyi</name>
    <dbReference type="NCBI Taxonomy" id="1899563"/>
    <lineage>
        <taxon>Bacteria</taxon>
        <taxon>Pseudomonadati</taxon>
        <taxon>Pseudomonadota</taxon>
        <taxon>Gammaproteobacteria</taxon>
        <taxon>Thiotrichales</taxon>
        <taxon>Thiotrichaceae</taxon>
        <taxon>Venteria</taxon>
    </lineage>
</organism>
<dbReference type="InterPro" id="IPR013317">
    <property type="entry name" value="DnaA_dom"/>
</dbReference>
<keyword evidence="7 8" id="KW-0238">DNA-binding</keyword>
<feature type="domain" description="Chromosomal replication initiator DnaA C-terminal" evidence="14">
    <location>
        <begin position="375"/>
        <end position="443"/>
    </location>
</feature>
<keyword evidence="6 8" id="KW-0446">Lipid-binding</keyword>
<dbReference type="EMBL" id="FMSV02000512">
    <property type="protein sequence ID" value="SEH06960.1"/>
    <property type="molecule type" value="Genomic_DNA"/>
</dbReference>
<dbReference type="Proteomes" id="UP000236724">
    <property type="component" value="Unassembled WGS sequence"/>
</dbReference>
<dbReference type="SMART" id="SM00760">
    <property type="entry name" value="Bac_DnaA_C"/>
    <property type="match status" value="1"/>
</dbReference>
<dbReference type="GO" id="GO:0008289">
    <property type="term" value="F:lipid binding"/>
    <property type="evidence" value="ECO:0007669"/>
    <property type="project" value="UniProtKB-KW"/>
</dbReference>
<dbReference type="Gene3D" id="1.10.1750.10">
    <property type="match status" value="1"/>
</dbReference>
<dbReference type="GO" id="GO:0003688">
    <property type="term" value="F:DNA replication origin binding"/>
    <property type="evidence" value="ECO:0007669"/>
    <property type="project" value="UniProtKB-UniRule"/>
</dbReference>
<evidence type="ECO:0000256" key="6">
    <source>
        <dbReference type="ARBA" id="ARBA00023121"/>
    </source>
</evidence>
<dbReference type="NCBIfam" id="TIGR00362">
    <property type="entry name" value="DnaA"/>
    <property type="match status" value="1"/>
</dbReference>
<evidence type="ECO:0000256" key="12">
    <source>
        <dbReference type="SAM" id="MobiDB-lite"/>
    </source>
</evidence>
<evidence type="ECO:0000256" key="3">
    <source>
        <dbReference type="ARBA" id="ARBA00022705"/>
    </source>
</evidence>
<feature type="binding site" evidence="8">
    <location>
        <position position="178"/>
    </location>
    <ligand>
        <name>ATP</name>
        <dbReference type="ChEBI" id="CHEBI:30616"/>
    </ligand>
</feature>
<evidence type="ECO:0000259" key="14">
    <source>
        <dbReference type="SMART" id="SM00760"/>
    </source>
</evidence>
<dbReference type="SUPFAM" id="SSF52540">
    <property type="entry name" value="P-loop containing nucleoside triphosphate hydrolases"/>
    <property type="match status" value="1"/>
</dbReference>
<dbReference type="AlphaFoldDB" id="A0A1H6FA25"/>
<feature type="binding site" evidence="8">
    <location>
        <position position="174"/>
    </location>
    <ligand>
        <name>ATP</name>
        <dbReference type="ChEBI" id="CHEBI:30616"/>
    </ligand>
</feature>
<keyword evidence="5 8" id="KW-0067">ATP-binding</keyword>
<dbReference type="PRINTS" id="PR00051">
    <property type="entry name" value="DNAA"/>
</dbReference>
<dbReference type="Gene3D" id="3.30.300.180">
    <property type="match status" value="1"/>
</dbReference>
<proteinExistence type="inferred from homology"/>
<evidence type="ECO:0000259" key="13">
    <source>
        <dbReference type="SMART" id="SM00382"/>
    </source>
</evidence>
<keyword evidence="4 8" id="KW-0547">Nucleotide-binding</keyword>
<dbReference type="InterPro" id="IPR003593">
    <property type="entry name" value="AAA+_ATPase"/>
</dbReference>
<dbReference type="CDD" id="cd06571">
    <property type="entry name" value="Bac_DnaA_C"/>
    <property type="match status" value="1"/>
</dbReference>
<protein>
    <recommendedName>
        <fullName evidence="8 9">Chromosomal replication initiator protein DnaA</fullName>
    </recommendedName>
</protein>
<dbReference type="Pfam" id="PF11638">
    <property type="entry name" value="DnaA_N"/>
    <property type="match status" value="1"/>
</dbReference>
<evidence type="ECO:0000256" key="2">
    <source>
        <dbReference type="ARBA" id="ARBA00022490"/>
    </source>
</evidence>
<dbReference type="Gene3D" id="3.40.50.300">
    <property type="entry name" value="P-loop containing nucleotide triphosphate hydrolases"/>
    <property type="match status" value="1"/>
</dbReference>
<evidence type="ECO:0000256" key="10">
    <source>
        <dbReference type="RuleBase" id="RU000577"/>
    </source>
</evidence>
<comment type="similarity">
    <text evidence="1 8 11">Belongs to the DnaA family.</text>
</comment>
<evidence type="ECO:0000256" key="9">
    <source>
        <dbReference type="NCBIfam" id="TIGR00362"/>
    </source>
</evidence>
<dbReference type="InterPro" id="IPR010921">
    <property type="entry name" value="Trp_repressor/repl_initiator"/>
</dbReference>
<keyword evidence="16" id="KW-1185">Reference proteome</keyword>
<dbReference type="GO" id="GO:0005886">
    <property type="term" value="C:plasma membrane"/>
    <property type="evidence" value="ECO:0007669"/>
    <property type="project" value="TreeGrafter"/>
</dbReference>
<comment type="function">
    <text evidence="8 10">Plays an essential role in the initiation and regulation of chromosomal replication. ATP-DnaA binds to the origin of replication (oriC) to initiate formation of the DNA replication initiation complex once per cell cycle. Binds the DnaA box (a 9 base pair repeat at the origin) and separates the double-stranded (ds)DNA. Forms a right-handed helical filament on oriC DNA; dsDNA binds to the exterior of the filament while single-stranded (ss)DNA is stabiized in the filament's interior. The ATP-DnaA-oriC complex binds and stabilizes one strand of the AT-rich DNA unwinding element (DUE), permitting loading of DNA polymerase. After initiation quickly degrades to an ADP-DnaA complex that is not apt for DNA replication. Binds acidic phospholipids.</text>
</comment>
<evidence type="ECO:0000256" key="4">
    <source>
        <dbReference type="ARBA" id="ARBA00022741"/>
    </source>
</evidence>
<dbReference type="SUPFAM" id="SSF48295">
    <property type="entry name" value="TrpR-like"/>
    <property type="match status" value="1"/>
</dbReference>
<dbReference type="InterPro" id="IPR020591">
    <property type="entry name" value="Chromosome_initiator_DnaA-like"/>
</dbReference>
<keyword evidence="3 8" id="KW-0235">DNA replication</keyword>
<accession>A0A1H6FA25</accession>
<feature type="region of interest" description="Disordered" evidence="12">
    <location>
        <begin position="81"/>
        <end position="128"/>
    </location>
</feature>
<dbReference type="RefSeq" id="WP_103920682.1">
    <property type="nucleotide sequence ID" value="NZ_FMSV02000512.1"/>
</dbReference>
<evidence type="ECO:0000313" key="15">
    <source>
        <dbReference type="EMBL" id="SEH06960.1"/>
    </source>
</evidence>
<dbReference type="SMART" id="SM00382">
    <property type="entry name" value="AAA"/>
    <property type="match status" value="1"/>
</dbReference>
<dbReference type="GO" id="GO:0006270">
    <property type="term" value="P:DNA replication initiation"/>
    <property type="evidence" value="ECO:0007669"/>
    <property type="project" value="UniProtKB-UniRule"/>
</dbReference>
<dbReference type="CDD" id="cd00009">
    <property type="entry name" value="AAA"/>
    <property type="match status" value="1"/>
</dbReference>
<keyword evidence="2 8" id="KW-0963">Cytoplasm</keyword>
<sequence length="466" mass="53375">MTEPLWQRCLQHLEREIAPQEFNTWIRPLHMQEISKQHIVLLAPNRFVLDRVQQHFSARLIELLTQLNHNQKLQLQLQVGTRRKSAQAQPSTAGDRAGQKRNNIVSFGDKLAQNREPPTNRAKPQRVWQQSPLNQKFTFQDFVAGNANRLAYAAAQQAAETCDFNPLFIYGGAGLGKTHLMQAVGHQLRQTRPQANIVYLPTERFVSDMVKAIQNRVIEDFKAYYRSVDVLLIDDIQFLAGKVRSQEEFFHTFNTLIEGHQQVIMTCDRAPRALDGLEDRLKSRLGSGLTVTVDVPARDTLVSILQRKAAVSNVKLSDEVAEFIANHINSNIRELEGALHRLLASARFMHREISLDFSREALHDLLAPQIQPQYNITEIQQQVADYFKLSLEDLLSKRRQRVIVRPRQMAISLCKDLTEQSLTEIGHAFNRDRSTVTHSYKTIHKLVGADQSVQQDYQRLRTQLSG</sequence>
<dbReference type="Gene3D" id="1.10.8.60">
    <property type="match status" value="1"/>
</dbReference>
<feature type="region of interest" description="Domain IV, binds dsDNA" evidence="8">
    <location>
        <begin position="347"/>
        <end position="466"/>
    </location>
</feature>
<dbReference type="PANTHER" id="PTHR30050:SF2">
    <property type="entry name" value="CHROMOSOMAL REPLICATION INITIATOR PROTEIN DNAA"/>
    <property type="match status" value="1"/>
</dbReference>
<dbReference type="HAMAP" id="MF_00377">
    <property type="entry name" value="DnaA_bact"/>
    <property type="match status" value="1"/>
</dbReference>
<feature type="domain" description="AAA+ ATPase" evidence="13">
    <location>
        <begin position="163"/>
        <end position="315"/>
    </location>
</feature>
<comment type="domain">
    <text evidence="8">Domain I is involved in oligomerization and binding regulators, domain II is flexibile and of varying length in different bacteria, domain III forms the AAA+ region, while domain IV binds dsDNA.</text>
</comment>
<dbReference type="InterPro" id="IPR013159">
    <property type="entry name" value="DnaA_C"/>
</dbReference>
<dbReference type="InterPro" id="IPR024633">
    <property type="entry name" value="DnaA_N_dom"/>
</dbReference>
<evidence type="ECO:0000256" key="1">
    <source>
        <dbReference type="ARBA" id="ARBA00006583"/>
    </source>
</evidence>
<evidence type="ECO:0000256" key="7">
    <source>
        <dbReference type="ARBA" id="ARBA00023125"/>
    </source>
</evidence>
<comment type="caution">
    <text evidence="8">Lacks conserved residue(s) required for the propagation of feature annotation.</text>
</comment>
<comment type="subcellular location">
    <subcellularLocation>
        <location evidence="8">Cytoplasm</location>
    </subcellularLocation>
</comment>
<dbReference type="Pfam" id="PF08299">
    <property type="entry name" value="Bac_DnaA_C"/>
    <property type="match status" value="1"/>
</dbReference>
<dbReference type="GO" id="GO:0005524">
    <property type="term" value="F:ATP binding"/>
    <property type="evidence" value="ECO:0007669"/>
    <property type="project" value="UniProtKB-UniRule"/>
</dbReference>
<evidence type="ECO:0000313" key="16">
    <source>
        <dbReference type="Proteomes" id="UP000236724"/>
    </source>
</evidence>